<dbReference type="Proteomes" id="UP001231197">
    <property type="component" value="Unassembled WGS sequence"/>
</dbReference>
<dbReference type="EMBL" id="JASDDK010000003">
    <property type="protein sequence ID" value="MDN3493248.1"/>
    <property type="molecule type" value="Genomic_DNA"/>
</dbReference>
<gene>
    <name evidence="1" type="ORF">QMA06_10970</name>
</gene>
<name>A0ABT7ZW61_9FLAO</name>
<evidence type="ECO:0000313" key="2">
    <source>
        <dbReference type="Proteomes" id="UP001231197"/>
    </source>
</evidence>
<organism evidence="1 2">
    <name type="scientific">Winogradskyella bathintestinalis</name>
    <dbReference type="NCBI Taxonomy" id="3035208"/>
    <lineage>
        <taxon>Bacteria</taxon>
        <taxon>Pseudomonadati</taxon>
        <taxon>Bacteroidota</taxon>
        <taxon>Flavobacteriia</taxon>
        <taxon>Flavobacteriales</taxon>
        <taxon>Flavobacteriaceae</taxon>
        <taxon>Winogradskyella</taxon>
    </lineage>
</organism>
<dbReference type="RefSeq" id="WP_290206898.1">
    <property type="nucleotide sequence ID" value="NZ_JASDDK010000003.1"/>
</dbReference>
<accession>A0ABT7ZW61</accession>
<reference evidence="1 2" key="1">
    <citation type="journal article" date="2023" name="Int. J. Syst. Evol. Microbiol.">
        <title>Winogradskyella bathintestinalis sp. nov., isolated from the intestine of the deep-sea loosejaw dragonfish, Malacosteus niger.</title>
        <authorList>
            <person name="Uniacke-Lowe S."/>
            <person name="Johnson C.N."/>
            <person name="Stanton C."/>
            <person name="Hill C."/>
            <person name="Ross P."/>
        </authorList>
    </citation>
    <scope>NUCLEOTIDE SEQUENCE [LARGE SCALE GENOMIC DNA]</scope>
    <source>
        <strain evidence="1 2">APC 3343</strain>
    </source>
</reference>
<sequence>MENFNVLQLDFDFEVKPVLSKEKVVTPTKKENSDFVLYFMDC</sequence>
<proteinExistence type="predicted"/>
<protein>
    <submittedName>
        <fullName evidence="1">Uncharacterized protein</fullName>
    </submittedName>
</protein>
<comment type="caution">
    <text evidence="1">The sequence shown here is derived from an EMBL/GenBank/DDBJ whole genome shotgun (WGS) entry which is preliminary data.</text>
</comment>
<evidence type="ECO:0000313" key="1">
    <source>
        <dbReference type="EMBL" id="MDN3493248.1"/>
    </source>
</evidence>
<keyword evidence="2" id="KW-1185">Reference proteome</keyword>